<evidence type="ECO:0000256" key="7">
    <source>
        <dbReference type="ARBA" id="ARBA00022927"/>
    </source>
</evidence>
<dbReference type="EMBL" id="LNAL01000008">
    <property type="protein sequence ID" value="KUG06086.1"/>
    <property type="molecule type" value="Genomic_DNA"/>
</dbReference>
<evidence type="ECO:0000256" key="9">
    <source>
        <dbReference type="ARBA" id="ARBA00023136"/>
    </source>
</evidence>
<feature type="domain" description="TonB C-terminal" evidence="11">
    <location>
        <begin position="255"/>
        <end position="352"/>
    </location>
</feature>
<keyword evidence="3" id="KW-0813">Transport</keyword>
<protein>
    <recommendedName>
        <fullName evidence="11">TonB C-terminal domain-containing protein</fullName>
    </recommendedName>
</protein>
<keyword evidence="5" id="KW-0997">Cell inner membrane</keyword>
<dbReference type="NCBIfam" id="TIGR01352">
    <property type="entry name" value="tonB_Cterm"/>
    <property type="match status" value="1"/>
</dbReference>
<feature type="compositionally biased region" description="Low complexity" evidence="10">
    <location>
        <begin position="359"/>
        <end position="375"/>
    </location>
</feature>
<evidence type="ECO:0000256" key="3">
    <source>
        <dbReference type="ARBA" id="ARBA00022448"/>
    </source>
</evidence>
<dbReference type="PANTHER" id="PTHR33446:SF2">
    <property type="entry name" value="PROTEIN TONB"/>
    <property type="match status" value="1"/>
</dbReference>
<proteinExistence type="inferred from homology"/>
<keyword evidence="4" id="KW-1003">Cell membrane</keyword>
<keyword evidence="9" id="KW-0472">Membrane</keyword>
<dbReference type="Proteomes" id="UP000054223">
    <property type="component" value="Unassembled WGS sequence"/>
</dbReference>
<evidence type="ECO:0000256" key="1">
    <source>
        <dbReference type="ARBA" id="ARBA00004383"/>
    </source>
</evidence>
<dbReference type="SUPFAM" id="SSF74653">
    <property type="entry name" value="TolA/TonB C-terminal domain"/>
    <property type="match status" value="1"/>
</dbReference>
<evidence type="ECO:0000259" key="11">
    <source>
        <dbReference type="PROSITE" id="PS52015"/>
    </source>
</evidence>
<keyword evidence="8" id="KW-1133">Transmembrane helix</keyword>
<gene>
    <name evidence="12" type="ORF">ASU33_01590</name>
</gene>
<dbReference type="Pfam" id="PF03544">
    <property type="entry name" value="TonB_C"/>
    <property type="match status" value="1"/>
</dbReference>
<evidence type="ECO:0000256" key="4">
    <source>
        <dbReference type="ARBA" id="ARBA00022475"/>
    </source>
</evidence>
<dbReference type="GO" id="GO:0015031">
    <property type="term" value="P:protein transport"/>
    <property type="evidence" value="ECO:0007669"/>
    <property type="project" value="UniProtKB-KW"/>
</dbReference>
<evidence type="ECO:0000313" key="13">
    <source>
        <dbReference type="Proteomes" id="UP000054223"/>
    </source>
</evidence>
<feature type="region of interest" description="Disordered" evidence="10">
    <location>
        <begin position="359"/>
        <end position="383"/>
    </location>
</feature>
<dbReference type="InterPro" id="IPR006260">
    <property type="entry name" value="TonB/TolA_C"/>
</dbReference>
<reference evidence="12 13" key="1">
    <citation type="submission" date="2015-11" db="EMBL/GenBank/DDBJ databases">
        <title>Solirubrum puertoriconensis gen. nov. an environmental bacteria isolated in Puerto Rico.</title>
        <authorList>
            <person name="Cuebas-Irizarry M.F."/>
            <person name="Montalvo-Rodriguez R."/>
        </authorList>
    </citation>
    <scope>NUCLEOTIDE SEQUENCE [LARGE SCALE GENOMIC DNA]</scope>
    <source>
        <strain evidence="12 13">MC1A</strain>
    </source>
</reference>
<comment type="similarity">
    <text evidence="2">Belongs to the TonB family.</text>
</comment>
<comment type="caution">
    <text evidence="12">The sequence shown here is derived from an EMBL/GenBank/DDBJ whole genome shotgun (WGS) entry which is preliminary data.</text>
</comment>
<dbReference type="PROSITE" id="PS52015">
    <property type="entry name" value="TONB_CTD"/>
    <property type="match status" value="1"/>
</dbReference>
<evidence type="ECO:0000256" key="2">
    <source>
        <dbReference type="ARBA" id="ARBA00006555"/>
    </source>
</evidence>
<keyword evidence="13" id="KW-1185">Reference proteome</keyword>
<organism evidence="12 13">
    <name type="scientific">Solirubrum puertoriconensis</name>
    <dbReference type="NCBI Taxonomy" id="1751427"/>
    <lineage>
        <taxon>Bacteria</taxon>
        <taxon>Pseudomonadati</taxon>
        <taxon>Bacteroidota</taxon>
        <taxon>Cytophagia</taxon>
        <taxon>Cytophagales</taxon>
    </lineage>
</organism>
<evidence type="ECO:0000256" key="10">
    <source>
        <dbReference type="SAM" id="MobiDB-lite"/>
    </source>
</evidence>
<dbReference type="GO" id="GO:0055085">
    <property type="term" value="P:transmembrane transport"/>
    <property type="evidence" value="ECO:0007669"/>
    <property type="project" value="InterPro"/>
</dbReference>
<accession>A0A9X0HHP8</accession>
<dbReference type="GO" id="GO:0098797">
    <property type="term" value="C:plasma membrane protein complex"/>
    <property type="evidence" value="ECO:0007669"/>
    <property type="project" value="TreeGrafter"/>
</dbReference>
<dbReference type="PANTHER" id="PTHR33446">
    <property type="entry name" value="PROTEIN TONB-RELATED"/>
    <property type="match status" value="1"/>
</dbReference>
<evidence type="ECO:0000256" key="5">
    <source>
        <dbReference type="ARBA" id="ARBA00022519"/>
    </source>
</evidence>
<dbReference type="AlphaFoldDB" id="A0A9X0HHP8"/>
<sequence length="498" mass="53398">MNFAYNPAMRKLTLKTALIGVTLGVGALSSCQREPAAIVEATAAQHADGVALDDTLGAEAIAEQPTQVTWHQLRQATSRKAPLIRYAAVRRPAALDTAAPPPSEARLFDLTLKPSEFFRIDPTQPAEVRGREGTVVRIPANALVDARQQTPKGSVWVELKECYSLTDLLLSNCVSMSVSGDALQASGMLLVRATTARGQQLRLAEGRALQLIVPSEQRHPGLQLYHSSGRTPKRWAAAPIPADEEQVLSEAQTMPSYGSGPEALSRLVRYPATATERKTEGFVFASFVVDEAGRVLTPKVLRGLGDGCDEEALRVLQQSSGHWLPGRQGSQAVKVKMVVPIRFSLNDAAVASAESTAVAAAPTPSETPVASAAPAEPAPEPGSAFRSGRLGWLTCLRPWRTATQTTSFTVAADVDEHTTVRLVYPDSPVILEGEPQADGYSFAQVPAQQRAVLVGLRYFNGSPYVAMREVVPGSGPVAPLEFKESTLGDLEQLLERLR</sequence>
<evidence type="ECO:0000313" key="12">
    <source>
        <dbReference type="EMBL" id="KUG06086.1"/>
    </source>
</evidence>
<dbReference type="InterPro" id="IPR051045">
    <property type="entry name" value="TonB-dependent_transducer"/>
</dbReference>
<evidence type="ECO:0000256" key="6">
    <source>
        <dbReference type="ARBA" id="ARBA00022692"/>
    </source>
</evidence>
<dbReference type="GO" id="GO:0031992">
    <property type="term" value="F:energy transducer activity"/>
    <property type="evidence" value="ECO:0007669"/>
    <property type="project" value="TreeGrafter"/>
</dbReference>
<comment type="subcellular location">
    <subcellularLocation>
        <location evidence="1">Cell inner membrane</location>
        <topology evidence="1">Single-pass membrane protein</topology>
        <orientation evidence="1">Periplasmic side</orientation>
    </subcellularLocation>
</comment>
<keyword evidence="6" id="KW-0812">Transmembrane</keyword>
<keyword evidence="7" id="KW-0653">Protein transport</keyword>
<name>A0A9X0HHP8_SOLP1</name>
<evidence type="ECO:0000256" key="8">
    <source>
        <dbReference type="ARBA" id="ARBA00022989"/>
    </source>
</evidence>
<dbReference type="InterPro" id="IPR037682">
    <property type="entry name" value="TonB_C"/>
</dbReference>
<dbReference type="Gene3D" id="3.30.1150.10">
    <property type="match status" value="1"/>
</dbReference>